<organism evidence="2 3">
    <name type="scientific">Rhododendron griersonianum</name>
    <dbReference type="NCBI Taxonomy" id="479676"/>
    <lineage>
        <taxon>Eukaryota</taxon>
        <taxon>Viridiplantae</taxon>
        <taxon>Streptophyta</taxon>
        <taxon>Embryophyta</taxon>
        <taxon>Tracheophyta</taxon>
        <taxon>Spermatophyta</taxon>
        <taxon>Magnoliopsida</taxon>
        <taxon>eudicotyledons</taxon>
        <taxon>Gunneridae</taxon>
        <taxon>Pentapetalae</taxon>
        <taxon>asterids</taxon>
        <taxon>Ericales</taxon>
        <taxon>Ericaceae</taxon>
        <taxon>Ericoideae</taxon>
        <taxon>Rhodoreae</taxon>
        <taxon>Rhododendron</taxon>
    </lineage>
</organism>
<protein>
    <submittedName>
        <fullName evidence="2">Uncharacterized protein</fullName>
    </submittedName>
</protein>
<comment type="caution">
    <text evidence="2">The sequence shown here is derived from an EMBL/GenBank/DDBJ whole genome shotgun (WGS) entry which is preliminary data.</text>
</comment>
<feature type="transmembrane region" description="Helical" evidence="1">
    <location>
        <begin position="79"/>
        <end position="99"/>
    </location>
</feature>
<evidence type="ECO:0000313" key="3">
    <source>
        <dbReference type="Proteomes" id="UP000823749"/>
    </source>
</evidence>
<gene>
    <name evidence="2" type="ORF">RHGRI_020726</name>
</gene>
<dbReference type="EMBL" id="JACTNZ010000007">
    <property type="protein sequence ID" value="KAG5540602.1"/>
    <property type="molecule type" value="Genomic_DNA"/>
</dbReference>
<dbReference type="AlphaFoldDB" id="A0AAV6JLD5"/>
<sequence>MTFLLFYLVFITIRLPLALINTCCLLLLYAEDAWWENERGQASDVRSRKVVCGCASDFTKTRAAEGLSRKVKNKDSIRLICIYQISYCLVFIFLAYGSYLEQAIRTLISKGAGSDSYAGI</sequence>
<feature type="transmembrane region" description="Helical" evidence="1">
    <location>
        <begin position="6"/>
        <end position="29"/>
    </location>
</feature>
<keyword evidence="1" id="KW-1133">Transmembrane helix</keyword>
<name>A0AAV6JLD5_9ERIC</name>
<proteinExistence type="predicted"/>
<keyword evidence="3" id="KW-1185">Reference proteome</keyword>
<evidence type="ECO:0000313" key="2">
    <source>
        <dbReference type="EMBL" id="KAG5540602.1"/>
    </source>
</evidence>
<accession>A0AAV6JLD5</accession>
<reference evidence="2" key="1">
    <citation type="submission" date="2020-08" db="EMBL/GenBank/DDBJ databases">
        <title>Plant Genome Project.</title>
        <authorList>
            <person name="Zhang R.-G."/>
        </authorList>
    </citation>
    <scope>NUCLEOTIDE SEQUENCE</scope>
    <source>
        <strain evidence="2">WSP0</strain>
        <tissue evidence="2">Leaf</tissue>
    </source>
</reference>
<evidence type="ECO:0000256" key="1">
    <source>
        <dbReference type="SAM" id="Phobius"/>
    </source>
</evidence>
<keyword evidence="1" id="KW-0472">Membrane</keyword>
<dbReference type="Proteomes" id="UP000823749">
    <property type="component" value="Chromosome 7"/>
</dbReference>
<keyword evidence="1" id="KW-0812">Transmembrane</keyword>